<reference evidence="4" key="1">
    <citation type="submission" date="2017-04" db="EMBL/GenBank/DDBJ databases">
        <title>Function of individual gut microbiota members based on whole genome sequencing of pure cultures obtained from chicken caecum.</title>
        <authorList>
            <person name="Medvecky M."/>
            <person name="Cejkova D."/>
            <person name="Polansky O."/>
            <person name="Karasova D."/>
            <person name="Kubasova T."/>
            <person name="Cizek A."/>
            <person name="Rychlik I."/>
        </authorList>
    </citation>
    <scope>NUCLEOTIDE SEQUENCE [LARGE SCALE GENOMIC DNA]</scope>
    <source>
        <strain evidence="4">An199</strain>
    </source>
</reference>
<dbReference type="EMBL" id="NFJX01000016">
    <property type="protein sequence ID" value="OUP16309.1"/>
    <property type="molecule type" value="Genomic_DNA"/>
</dbReference>
<evidence type="ECO:0000313" key="3">
    <source>
        <dbReference type="EMBL" id="OUP16309.1"/>
    </source>
</evidence>
<dbReference type="PROSITE" id="PS52016">
    <property type="entry name" value="TONB_DEPENDENT_REC_3"/>
    <property type="match status" value="1"/>
</dbReference>
<name>A0A1Y4ICR4_PARDI</name>
<keyword evidence="1" id="KW-1134">Transmembrane beta strand</keyword>
<keyword evidence="1" id="KW-0998">Cell outer membrane</keyword>
<dbReference type="SUPFAM" id="SSF56935">
    <property type="entry name" value="Porins"/>
    <property type="match status" value="1"/>
</dbReference>
<proteinExistence type="inferred from homology"/>
<keyword evidence="1" id="KW-0813">Transport</keyword>
<evidence type="ECO:0000313" key="4">
    <source>
        <dbReference type="Proteomes" id="UP000195950"/>
    </source>
</evidence>
<keyword evidence="1" id="KW-0812">Transmembrane</keyword>
<accession>A0A1Y4ICR4</accession>
<dbReference type="Pfam" id="PF07715">
    <property type="entry name" value="Plug"/>
    <property type="match status" value="1"/>
</dbReference>
<gene>
    <name evidence="3" type="ORF">B5F32_15885</name>
</gene>
<dbReference type="Gene3D" id="2.170.130.10">
    <property type="entry name" value="TonB-dependent receptor, plug domain"/>
    <property type="match status" value="1"/>
</dbReference>
<dbReference type="InterPro" id="IPR039426">
    <property type="entry name" value="TonB-dep_rcpt-like"/>
</dbReference>
<comment type="subcellular location">
    <subcellularLocation>
        <location evidence="1">Cell outer membrane</location>
        <topology evidence="1">Multi-pass membrane protein</topology>
    </subcellularLocation>
</comment>
<dbReference type="InterPro" id="IPR012910">
    <property type="entry name" value="Plug_dom"/>
</dbReference>
<evidence type="ECO:0000256" key="1">
    <source>
        <dbReference type="PROSITE-ProRule" id="PRU01360"/>
    </source>
</evidence>
<protein>
    <recommendedName>
        <fullName evidence="2">TonB-dependent receptor plug domain-containing protein</fullName>
    </recommendedName>
</protein>
<dbReference type="GO" id="GO:0009279">
    <property type="term" value="C:cell outer membrane"/>
    <property type="evidence" value="ECO:0007669"/>
    <property type="project" value="UniProtKB-SubCell"/>
</dbReference>
<feature type="domain" description="TonB-dependent receptor plug" evidence="2">
    <location>
        <begin position="295"/>
        <end position="398"/>
    </location>
</feature>
<dbReference type="AlphaFoldDB" id="A0A1Y4ICR4"/>
<evidence type="ECO:0000259" key="2">
    <source>
        <dbReference type="Pfam" id="PF07715"/>
    </source>
</evidence>
<organism evidence="3 4">
    <name type="scientific">Parabacteroides distasonis</name>
    <dbReference type="NCBI Taxonomy" id="823"/>
    <lineage>
        <taxon>Bacteria</taxon>
        <taxon>Pseudomonadati</taxon>
        <taxon>Bacteroidota</taxon>
        <taxon>Bacteroidia</taxon>
        <taxon>Bacteroidales</taxon>
        <taxon>Tannerellaceae</taxon>
        <taxon>Parabacteroides</taxon>
    </lineage>
</organism>
<dbReference type="InterPro" id="IPR037066">
    <property type="entry name" value="Plug_dom_sf"/>
</dbReference>
<keyword evidence="1" id="KW-0472">Membrane</keyword>
<dbReference type="RefSeq" id="WP_087345919.1">
    <property type="nucleotide sequence ID" value="NZ_NFJX01000016.1"/>
</dbReference>
<comment type="caution">
    <text evidence="3">The sequence shown here is derived from an EMBL/GenBank/DDBJ whole genome shotgun (WGS) entry which is preliminary data.</text>
</comment>
<sequence length="416" mass="47384">MYHLILNVLVFFLPLLHGDKSTASNPDIKEGNEAYTVSFYPEGGRLILNTACVVAFKAESRDGKTLEISGEIVDDRGNIVQNVKSLYNGLGYFNIYPNEGRTYYLNCKSTEGIEKSFILPAATLSIGIKVHFKEDQILVSALKPEHLQFKDTLYILLQSEDSIVYKDIWDFSRRWIVFEKKNIKTGLSSFLLVDSNGDLLSGRPFFKLENISSLQSLPPDFKIRLLPIMNDPGTDSIRKNLVLDTLAKTLTIDQEQSEPDKRPDDDIWKTIELENVEIKAFKKDKQNQGLYSPVQASSRIYSSQDIERWHINEMKSLLSRFSGVKFIFDDVKQKYYPVLRDAITSFRSKNEGKPLVVIDDTPFIDFDILDYPVNDIEEIFLLKGSDAAIWGPKASNGIIVIITQRGKSTKIEQKEE</sequence>
<comment type="similarity">
    <text evidence="1">Belongs to the TonB-dependent receptor family.</text>
</comment>
<dbReference type="Proteomes" id="UP000195950">
    <property type="component" value="Unassembled WGS sequence"/>
</dbReference>